<feature type="domain" description="Zn(2)-C6 fungal-type" evidence="4">
    <location>
        <begin position="22"/>
        <end position="53"/>
    </location>
</feature>
<dbReference type="GO" id="GO:0008270">
    <property type="term" value="F:zinc ion binding"/>
    <property type="evidence" value="ECO:0007669"/>
    <property type="project" value="InterPro"/>
</dbReference>
<dbReference type="InterPro" id="IPR050613">
    <property type="entry name" value="Sec_Metabolite_Reg"/>
</dbReference>
<dbReference type="AlphaFoldDB" id="A0AAD7QQG0"/>
<dbReference type="SUPFAM" id="SSF57701">
    <property type="entry name" value="Zn2/Cys6 DNA-binding domain"/>
    <property type="match status" value="1"/>
</dbReference>
<evidence type="ECO:0000256" key="3">
    <source>
        <dbReference type="SAM" id="MobiDB-lite"/>
    </source>
</evidence>
<feature type="compositionally biased region" description="Low complexity" evidence="3">
    <location>
        <begin position="235"/>
        <end position="246"/>
    </location>
</feature>
<dbReference type="Proteomes" id="UP001217417">
    <property type="component" value="Unassembled WGS sequence"/>
</dbReference>
<feature type="region of interest" description="Disordered" evidence="3">
    <location>
        <begin position="232"/>
        <end position="253"/>
    </location>
</feature>
<name>A0AAD7QQG0_9ASCO</name>
<sequence>MSHDRESANSFGSRKRARIPISCTLCRRKKLKCDKGQPCSNCITRRTTASCSYAWQNTVLDSLPNLVTPSHQSPGSGQQLFVPSYERSAKIPLSFTPDRHMSTSEASPAVVGLDDTVRDLEIGELKRRLLKMESTIAAMSNGSAAPVIVTPTVESREAPLALQSLPAQNTQQSVTAAKPEVEIKKNRMTYFGPLSSIATVMQDPYLQYLIGKMDSPKRQKFRQVHADFIRAAVESSSDPSQSQSSRDNSRSAIKARIQQADVMSQVLSHEMYNVNAERSEMFPRLSDRNMCVLLIDQFMQTVNKVFPFVNPCELRAQVTMLWETKQETSKSAVSNDAAASISQKEFLRLTALITMVVRLGWLSRKEWTGSVLSSSTQFGRHMEQYAWRCLRETNFLAKGDMITVQILLSFRIHMFITPEVGDGIDLADASGLIGLLSQAAVTIGLHRDPDLFRRVTPAFTRMWRLLWSEIVFQDTDRALDLSVPFSIQLELSDTDLEKLLPFADNVPAIEKPSLTFLHSKVKWCTLSRSILSRLLQPNLILSSEEFNNYYQQLAVFEESYLSSFHILLQMLHADPSASVSSPQDSYDLTQKFFLQIQFLRLRQVLLKAYSPPTAEERELARKLRTRCALTILDTLVTCLRSHQLFSRFLWLVVPLTLRHYHYAIVLIGSDIIRISLDSPESVSRQDLGIGDGSWATPDLSYRYKDEDLVDLRRLYQAYMKIYELVIAYSDEYYGAYRSGLLLSLFNEYIKEQLTIGSASSKTTISTPSSKDSIEHLEPVNNVNLDSFFSAFGSFDSPDWWNNWSSGLSFEQMID</sequence>
<dbReference type="PANTHER" id="PTHR31001:SF90">
    <property type="entry name" value="CENTROMERE DNA-BINDING PROTEIN COMPLEX CBF3 SUBUNIT B"/>
    <property type="match status" value="1"/>
</dbReference>
<dbReference type="SMART" id="SM00066">
    <property type="entry name" value="GAL4"/>
    <property type="match status" value="1"/>
</dbReference>
<keyword evidence="6" id="KW-1185">Reference proteome</keyword>
<dbReference type="GeneID" id="80879278"/>
<dbReference type="PANTHER" id="PTHR31001">
    <property type="entry name" value="UNCHARACTERIZED TRANSCRIPTIONAL REGULATORY PROTEIN"/>
    <property type="match status" value="1"/>
</dbReference>
<dbReference type="CDD" id="cd12148">
    <property type="entry name" value="fungal_TF_MHR"/>
    <property type="match status" value="1"/>
</dbReference>
<dbReference type="Pfam" id="PF00172">
    <property type="entry name" value="Zn_clus"/>
    <property type="match status" value="1"/>
</dbReference>
<accession>A0AAD7QQG0</accession>
<dbReference type="GO" id="GO:0000981">
    <property type="term" value="F:DNA-binding transcription factor activity, RNA polymerase II-specific"/>
    <property type="evidence" value="ECO:0007669"/>
    <property type="project" value="InterPro"/>
</dbReference>
<evidence type="ECO:0000256" key="2">
    <source>
        <dbReference type="ARBA" id="ARBA00023242"/>
    </source>
</evidence>
<evidence type="ECO:0000256" key="1">
    <source>
        <dbReference type="ARBA" id="ARBA00004123"/>
    </source>
</evidence>
<evidence type="ECO:0000313" key="6">
    <source>
        <dbReference type="Proteomes" id="UP001217417"/>
    </source>
</evidence>
<evidence type="ECO:0000259" key="4">
    <source>
        <dbReference type="PROSITE" id="PS50048"/>
    </source>
</evidence>
<dbReference type="InterPro" id="IPR001138">
    <property type="entry name" value="Zn2Cys6_DnaBD"/>
</dbReference>
<dbReference type="GO" id="GO:0005634">
    <property type="term" value="C:nucleus"/>
    <property type="evidence" value="ECO:0007669"/>
    <property type="project" value="UniProtKB-SubCell"/>
</dbReference>
<proteinExistence type="predicted"/>
<dbReference type="RefSeq" id="XP_056043054.1">
    <property type="nucleotide sequence ID" value="XM_056184112.1"/>
</dbReference>
<dbReference type="EMBL" id="JARPMG010000006">
    <property type="protein sequence ID" value="KAJ8099604.1"/>
    <property type="molecule type" value="Genomic_DNA"/>
</dbReference>
<organism evidence="5 6">
    <name type="scientific">Lipomyces tetrasporus</name>
    <dbReference type="NCBI Taxonomy" id="54092"/>
    <lineage>
        <taxon>Eukaryota</taxon>
        <taxon>Fungi</taxon>
        <taxon>Dikarya</taxon>
        <taxon>Ascomycota</taxon>
        <taxon>Saccharomycotina</taxon>
        <taxon>Lipomycetes</taxon>
        <taxon>Lipomycetales</taxon>
        <taxon>Lipomycetaceae</taxon>
        <taxon>Lipomyces</taxon>
    </lineage>
</organism>
<dbReference type="CDD" id="cd00067">
    <property type="entry name" value="GAL4"/>
    <property type="match status" value="1"/>
</dbReference>
<comment type="subcellular location">
    <subcellularLocation>
        <location evidence="1">Nucleus</location>
    </subcellularLocation>
</comment>
<dbReference type="InterPro" id="IPR036864">
    <property type="entry name" value="Zn2-C6_fun-type_DNA-bd_sf"/>
</dbReference>
<keyword evidence="2" id="KW-0539">Nucleus</keyword>
<gene>
    <name evidence="5" type="ORF">POJ06DRAFT_113176</name>
</gene>
<comment type="caution">
    <text evidence="5">The sequence shown here is derived from an EMBL/GenBank/DDBJ whole genome shotgun (WGS) entry which is preliminary data.</text>
</comment>
<protein>
    <recommendedName>
        <fullName evidence="4">Zn(2)-C6 fungal-type domain-containing protein</fullName>
    </recommendedName>
</protein>
<dbReference type="PROSITE" id="PS50048">
    <property type="entry name" value="ZN2_CY6_FUNGAL_2"/>
    <property type="match status" value="1"/>
</dbReference>
<reference evidence="5" key="1">
    <citation type="submission" date="2023-03" db="EMBL/GenBank/DDBJ databases">
        <title>Near-Complete genome sequence of Lipomyces tetrasporous NRRL Y-64009, an oleaginous yeast capable of growing on lignocellulosic hydrolysates.</title>
        <authorList>
            <consortium name="Lawrence Berkeley National Laboratory"/>
            <person name="Jagtap S.S."/>
            <person name="Liu J.-J."/>
            <person name="Walukiewicz H.E."/>
            <person name="Pangilinan J."/>
            <person name="Lipzen A."/>
            <person name="Ahrendt S."/>
            <person name="Koriabine M."/>
            <person name="Cobaugh K."/>
            <person name="Salamov A."/>
            <person name="Yoshinaga Y."/>
            <person name="Ng V."/>
            <person name="Daum C."/>
            <person name="Grigoriev I.V."/>
            <person name="Slininger P.J."/>
            <person name="Dien B.S."/>
            <person name="Jin Y.-S."/>
            <person name="Rao C.V."/>
        </authorList>
    </citation>
    <scope>NUCLEOTIDE SEQUENCE</scope>
    <source>
        <strain evidence="5">NRRL Y-64009</strain>
    </source>
</reference>
<dbReference type="PROSITE" id="PS00463">
    <property type="entry name" value="ZN2_CY6_FUNGAL_1"/>
    <property type="match status" value="1"/>
</dbReference>
<evidence type="ECO:0000313" key="5">
    <source>
        <dbReference type="EMBL" id="KAJ8099604.1"/>
    </source>
</evidence>
<dbReference type="Gene3D" id="4.10.240.10">
    <property type="entry name" value="Zn(2)-C6 fungal-type DNA-binding domain"/>
    <property type="match status" value="1"/>
</dbReference>